<dbReference type="RefSeq" id="WP_146445613.1">
    <property type="nucleotide sequence ID" value="NZ_SJPR01000004.1"/>
</dbReference>
<dbReference type="Proteomes" id="UP000317421">
    <property type="component" value="Unassembled WGS sequence"/>
</dbReference>
<gene>
    <name evidence="2" type="ORF">Pla108_28740</name>
</gene>
<dbReference type="EMBL" id="SJPR01000004">
    <property type="protein sequence ID" value="TWT95797.1"/>
    <property type="molecule type" value="Genomic_DNA"/>
</dbReference>
<keyword evidence="3" id="KW-1185">Reference proteome</keyword>
<keyword evidence="1" id="KW-0732">Signal</keyword>
<reference evidence="2 3" key="1">
    <citation type="submission" date="2019-02" db="EMBL/GenBank/DDBJ databases">
        <title>Deep-cultivation of Planctomycetes and their phenomic and genomic characterization uncovers novel biology.</title>
        <authorList>
            <person name="Wiegand S."/>
            <person name="Jogler M."/>
            <person name="Boedeker C."/>
            <person name="Pinto D."/>
            <person name="Vollmers J."/>
            <person name="Rivas-Marin E."/>
            <person name="Kohn T."/>
            <person name="Peeters S.H."/>
            <person name="Heuer A."/>
            <person name="Rast P."/>
            <person name="Oberbeckmann S."/>
            <person name="Bunk B."/>
            <person name="Jeske O."/>
            <person name="Meyerdierks A."/>
            <person name="Storesund J.E."/>
            <person name="Kallscheuer N."/>
            <person name="Luecker S."/>
            <person name="Lage O.M."/>
            <person name="Pohl T."/>
            <person name="Merkel B.J."/>
            <person name="Hornburger P."/>
            <person name="Mueller R.-W."/>
            <person name="Bruemmer F."/>
            <person name="Labrenz M."/>
            <person name="Spormann A.M."/>
            <person name="Op Den Camp H."/>
            <person name="Overmann J."/>
            <person name="Amann R."/>
            <person name="Jetten M.S.M."/>
            <person name="Mascher T."/>
            <person name="Medema M.H."/>
            <person name="Devos D.P."/>
            <person name="Kaster A.-K."/>
            <person name="Ovreas L."/>
            <person name="Rohde M."/>
            <person name="Galperin M.Y."/>
            <person name="Jogler C."/>
        </authorList>
    </citation>
    <scope>NUCLEOTIDE SEQUENCE [LARGE SCALE GENOMIC DNA]</scope>
    <source>
        <strain evidence="2 3">Pla108</strain>
    </source>
</reference>
<comment type="caution">
    <text evidence="2">The sequence shown here is derived from an EMBL/GenBank/DDBJ whole genome shotgun (WGS) entry which is preliminary data.</text>
</comment>
<evidence type="ECO:0000256" key="1">
    <source>
        <dbReference type="SAM" id="SignalP"/>
    </source>
</evidence>
<evidence type="ECO:0008006" key="4">
    <source>
        <dbReference type="Google" id="ProtNLM"/>
    </source>
</evidence>
<feature type="signal peptide" evidence="1">
    <location>
        <begin position="1"/>
        <end position="26"/>
    </location>
</feature>
<organism evidence="2 3">
    <name type="scientific">Botrimarina colliarenosi</name>
    <dbReference type="NCBI Taxonomy" id="2528001"/>
    <lineage>
        <taxon>Bacteria</taxon>
        <taxon>Pseudomonadati</taxon>
        <taxon>Planctomycetota</taxon>
        <taxon>Planctomycetia</taxon>
        <taxon>Pirellulales</taxon>
        <taxon>Lacipirellulaceae</taxon>
        <taxon>Botrimarina</taxon>
    </lineage>
</organism>
<evidence type="ECO:0000313" key="3">
    <source>
        <dbReference type="Proteomes" id="UP000317421"/>
    </source>
</evidence>
<accession>A0A5C6A8R9</accession>
<evidence type="ECO:0000313" key="2">
    <source>
        <dbReference type="EMBL" id="TWT95797.1"/>
    </source>
</evidence>
<proteinExistence type="predicted"/>
<sequence length="216" mass="22531" precursor="true">MNIRKLIAAKLLTTLTAVLATTSADAATITDLYNTGVDNSHVTLGNGATDSHYYVVSDSQPGVVVNSPGYPFPAWVANVNGPGGSRWVSTQRDAYGRLGSFKYQTTFTIPSYADLNSVVINGLWATDDGNSNILINGNPTNQSTLGHSSLTPFTITGASNFFHGSGNTIEFVFDNVTGPTGLRVDGISGTFVPEPTGFAAGLAGLAGIGAVRRRGR</sequence>
<feature type="chain" id="PRO_5022911749" description="PEP-CTERM protein-sorting domain-containing protein" evidence="1">
    <location>
        <begin position="27"/>
        <end position="216"/>
    </location>
</feature>
<dbReference type="AlphaFoldDB" id="A0A5C6A8R9"/>
<protein>
    <recommendedName>
        <fullName evidence="4">PEP-CTERM protein-sorting domain-containing protein</fullName>
    </recommendedName>
</protein>
<dbReference type="OrthoDB" id="266272at2"/>
<name>A0A5C6A8R9_9BACT</name>